<reference evidence="1 2" key="1">
    <citation type="submission" date="2023-01" db="EMBL/GenBank/DDBJ databases">
        <title>Analysis of 21 Apiospora genomes using comparative genomics revels a genus with tremendous synthesis potential of carbohydrate active enzymes and secondary metabolites.</title>
        <authorList>
            <person name="Sorensen T."/>
        </authorList>
    </citation>
    <scope>NUCLEOTIDE SEQUENCE [LARGE SCALE GENOMIC DNA]</scope>
    <source>
        <strain evidence="1 2">CBS 33761</strain>
    </source>
</reference>
<sequence length="275" mass="30994">MAHQLLSHLSIIDIDNLCAVLETARPPNIVRTATNALSSLYQRASWSCVQQPTRFDPISLDASAMEKLYKTLIDYTTSCVARLLQSYATGDMWSTVNISVPRQIAVKLTLLTHSTSPQAGASLHCAQSNLTGISIGNGENSPNSLPSDEESILKNYDETFADDYISRSQARQRFVTAALKRAPELLSLAPLSWRNDRFFQSSIRIFTVGPDRIVCAAYQLLSHRPDSCVRKLFCTWRTRTYHPPQLRLVPRLLLCEWIVIKLRGTPITLRIWRCT</sequence>
<accession>A0ABR1S0S0</accession>
<evidence type="ECO:0000313" key="1">
    <source>
        <dbReference type="EMBL" id="KAK8023777.1"/>
    </source>
</evidence>
<protein>
    <submittedName>
        <fullName evidence="1">Uncharacterized protein</fullName>
    </submittedName>
</protein>
<evidence type="ECO:0000313" key="2">
    <source>
        <dbReference type="Proteomes" id="UP001444661"/>
    </source>
</evidence>
<name>A0ABR1S0S0_9PEZI</name>
<organism evidence="1 2">
    <name type="scientific">Apiospora rasikravindrae</name>
    <dbReference type="NCBI Taxonomy" id="990691"/>
    <lineage>
        <taxon>Eukaryota</taxon>
        <taxon>Fungi</taxon>
        <taxon>Dikarya</taxon>
        <taxon>Ascomycota</taxon>
        <taxon>Pezizomycotina</taxon>
        <taxon>Sordariomycetes</taxon>
        <taxon>Xylariomycetidae</taxon>
        <taxon>Amphisphaeriales</taxon>
        <taxon>Apiosporaceae</taxon>
        <taxon>Apiospora</taxon>
    </lineage>
</organism>
<dbReference type="EMBL" id="JAQQWK010000011">
    <property type="protein sequence ID" value="KAK8023777.1"/>
    <property type="molecule type" value="Genomic_DNA"/>
</dbReference>
<gene>
    <name evidence="1" type="ORF">PG993_011843</name>
</gene>
<keyword evidence="2" id="KW-1185">Reference proteome</keyword>
<comment type="caution">
    <text evidence="1">The sequence shown here is derived from an EMBL/GenBank/DDBJ whole genome shotgun (WGS) entry which is preliminary data.</text>
</comment>
<proteinExistence type="predicted"/>
<dbReference type="Proteomes" id="UP001444661">
    <property type="component" value="Unassembled WGS sequence"/>
</dbReference>